<evidence type="ECO:0000313" key="7">
    <source>
        <dbReference type="Proteomes" id="UP001165586"/>
    </source>
</evidence>
<sequence length="328" mass="33629">MKKRLFGAVVGAVALTAAMAGCSSGGSTGSTDAAAGGDTPYVAIVSKGFQHQFWQAVKQGAEQAADEFGVEITFEGPDTEADVDQQIQMLQTALDKQPAAVGFAALDSQAAGPLLQQAQDAGIPVVAFDSGVDSDIPVTTAATDNKAAAAEAAKQMAEAIGGEGKVALVVHDQTSVTGVDRRDGFVEYMEENEPGIEIVDIQYGGGDQAKSADLAKAIIAANPDLKGIYGSNEGSAIGVVQAVKELGLQPGQLTVVGFDSGKAQIDAIKDGLMLGAITQNPVGIGYETVKAAVAAIDGEELPKSIDTGYFWYTADNIDDPEIAAVLYE</sequence>
<evidence type="ECO:0000313" key="6">
    <source>
        <dbReference type="EMBL" id="MCS5732922.1"/>
    </source>
</evidence>
<dbReference type="CDD" id="cd20005">
    <property type="entry name" value="PBP1_ABC_sugar_binding-like"/>
    <property type="match status" value="1"/>
</dbReference>
<dbReference type="SUPFAM" id="SSF53822">
    <property type="entry name" value="Periplasmic binding protein-like I"/>
    <property type="match status" value="1"/>
</dbReference>
<dbReference type="InterPro" id="IPR025997">
    <property type="entry name" value="SBP_2_dom"/>
</dbReference>
<proteinExistence type="inferred from homology"/>
<accession>A0ABT2GYB4</accession>
<feature type="chain" id="PRO_5045406150" evidence="4">
    <location>
        <begin position="21"/>
        <end position="328"/>
    </location>
</feature>
<protein>
    <submittedName>
        <fullName evidence="6">ABC transporter substrate-binding protein</fullName>
    </submittedName>
</protein>
<comment type="caution">
    <text evidence="6">The sequence shown here is derived from an EMBL/GenBank/DDBJ whole genome shotgun (WGS) entry which is preliminary data.</text>
</comment>
<evidence type="ECO:0000256" key="3">
    <source>
        <dbReference type="ARBA" id="ARBA00022729"/>
    </source>
</evidence>
<keyword evidence="7" id="KW-1185">Reference proteome</keyword>
<dbReference type="RefSeq" id="WP_259537593.1">
    <property type="nucleotide sequence ID" value="NZ_JANLCJ010000001.1"/>
</dbReference>
<comment type="similarity">
    <text evidence="2">Belongs to the bacterial solute-binding protein 2 family.</text>
</comment>
<dbReference type="EMBL" id="JANLCJ010000001">
    <property type="protein sequence ID" value="MCS5732922.1"/>
    <property type="molecule type" value="Genomic_DNA"/>
</dbReference>
<dbReference type="Pfam" id="PF13407">
    <property type="entry name" value="Peripla_BP_4"/>
    <property type="match status" value="1"/>
</dbReference>
<gene>
    <name evidence="6" type="ORF">N1032_04085</name>
</gene>
<feature type="domain" description="Periplasmic binding protein" evidence="5">
    <location>
        <begin position="42"/>
        <end position="300"/>
    </location>
</feature>
<reference evidence="6" key="1">
    <citation type="submission" date="2022-08" db="EMBL/GenBank/DDBJ databases">
        <authorList>
            <person name="Deng Y."/>
            <person name="Han X.-F."/>
            <person name="Zhang Y.-Q."/>
        </authorList>
    </citation>
    <scope>NUCLEOTIDE SEQUENCE</scope>
    <source>
        <strain evidence="6">CPCC 203386</strain>
    </source>
</reference>
<dbReference type="PANTHER" id="PTHR46847:SF1">
    <property type="entry name" value="D-ALLOSE-BINDING PERIPLASMIC PROTEIN-RELATED"/>
    <property type="match status" value="1"/>
</dbReference>
<dbReference type="PANTHER" id="PTHR46847">
    <property type="entry name" value="D-ALLOSE-BINDING PERIPLASMIC PROTEIN-RELATED"/>
    <property type="match status" value="1"/>
</dbReference>
<evidence type="ECO:0000256" key="4">
    <source>
        <dbReference type="SAM" id="SignalP"/>
    </source>
</evidence>
<dbReference type="PROSITE" id="PS51257">
    <property type="entry name" value="PROKAR_LIPOPROTEIN"/>
    <property type="match status" value="1"/>
</dbReference>
<evidence type="ECO:0000256" key="1">
    <source>
        <dbReference type="ARBA" id="ARBA00004196"/>
    </source>
</evidence>
<evidence type="ECO:0000256" key="2">
    <source>
        <dbReference type="ARBA" id="ARBA00007639"/>
    </source>
</evidence>
<organism evidence="6 7">
    <name type="scientific">Herbiconiux daphne</name>
    <dbReference type="NCBI Taxonomy" id="2970914"/>
    <lineage>
        <taxon>Bacteria</taxon>
        <taxon>Bacillati</taxon>
        <taxon>Actinomycetota</taxon>
        <taxon>Actinomycetes</taxon>
        <taxon>Micrococcales</taxon>
        <taxon>Microbacteriaceae</taxon>
        <taxon>Herbiconiux</taxon>
    </lineage>
</organism>
<dbReference type="Gene3D" id="3.40.50.2300">
    <property type="match status" value="2"/>
</dbReference>
<keyword evidence="3 4" id="KW-0732">Signal</keyword>
<dbReference type="Proteomes" id="UP001165586">
    <property type="component" value="Unassembled WGS sequence"/>
</dbReference>
<name>A0ABT2GYB4_9MICO</name>
<feature type="signal peptide" evidence="4">
    <location>
        <begin position="1"/>
        <end position="20"/>
    </location>
</feature>
<evidence type="ECO:0000259" key="5">
    <source>
        <dbReference type="Pfam" id="PF13407"/>
    </source>
</evidence>
<comment type="subcellular location">
    <subcellularLocation>
        <location evidence="1">Cell envelope</location>
    </subcellularLocation>
</comment>
<dbReference type="InterPro" id="IPR028082">
    <property type="entry name" value="Peripla_BP_I"/>
</dbReference>